<protein>
    <recommendedName>
        <fullName evidence="1">Reverse transcriptase zinc-binding domain-containing protein</fullName>
    </recommendedName>
</protein>
<dbReference type="EMBL" id="DF973471">
    <property type="protein sequence ID" value="GAU31891.1"/>
    <property type="molecule type" value="Genomic_DNA"/>
</dbReference>
<dbReference type="InterPro" id="IPR026960">
    <property type="entry name" value="RVT-Znf"/>
</dbReference>
<evidence type="ECO:0000313" key="2">
    <source>
        <dbReference type="EMBL" id="GAU31891.1"/>
    </source>
</evidence>
<sequence length="231" mass="26526">MHSAKEVIALGARWRIGNGENVRIKFDKWLPNQAGFKVWSRCEDLNDDALVAELIDPDTKQWNRELISHLFHPHEALQILSIPISPRLPLDIDYAESSGHQTSRLWNEIWKAPIPNRVRNFLLRLAKYILPTRDNLSRKCVQIENICPLCSAEPETVDHIFLHCQIARLTWFASQIDVHVPQDMPLNQWLLQGTATRWGMVVYNQIGLVVLSTCKKEPIVVEPVLAEAICD</sequence>
<keyword evidence="3" id="KW-1185">Reference proteome</keyword>
<dbReference type="Proteomes" id="UP000242715">
    <property type="component" value="Unassembled WGS sequence"/>
</dbReference>
<reference evidence="3" key="1">
    <citation type="journal article" date="2017" name="Front. Plant Sci.">
        <title>Climate Clever Clovers: New Paradigm to Reduce the Environmental Footprint of Ruminants by Breeding Low Methanogenic Forages Utilizing Haplotype Variation.</title>
        <authorList>
            <person name="Kaur P."/>
            <person name="Appels R."/>
            <person name="Bayer P.E."/>
            <person name="Keeble-Gagnere G."/>
            <person name="Wang J."/>
            <person name="Hirakawa H."/>
            <person name="Shirasawa K."/>
            <person name="Vercoe P."/>
            <person name="Stefanova K."/>
            <person name="Durmic Z."/>
            <person name="Nichols P."/>
            <person name="Revell C."/>
            <person name="Isobe S.N."/>
            <person name="Edwards D."/>
            <person name="Erskine W."/>
        </authorList>
    </citation>
    <scope>NUCLEOTIDE SEQUENCE [LARGE SCALE GENOMIC DNA]</scope>
    <source>
        <strain evidence="3">cv. Daliak</strain>
    </source>
</reference>
<accession>A0A2Z6MJR3</accession>
<evidence type="ECO:0000259" key="1">
    <source>
        <dbReference type="Pfam" id="PF13966"/>
    </source>
</evidence>
<feature type="domain" description="Reverse transcriptase zinc-binding" evidence="1">
    <location>
        <begin position="100"/>
        <end position="171"/>
    </location>
</feature>
<dbReference type="AlphaFoldDB" id="A0A2Z6MJR3"/>
<proteinExistence type="predicted"/>
<gene>
    <name evidence="2" type="ORF">TSUD_270760</name>
</gene>
<evidence type="ECO:0000313" key="3">
    <source>
        <dbReference type="Proteomes" id="UP000242715"/>
    </source>
</evidence>
<dbReference type="Pfam" id="PF13966">
    <property type="entry name" value="zf-RVT"/>
    <property type="match status" value="1"/>
</dbReference>
<name>A0A2Z6MJR3_TRISU</name>
<dbReference type="OrthoDB" id="1432502at2759"/>
<organism evidence="2 3">
    <name type="scientific">Trifolium subterraneum</name>
    <name type="common">Subterranean clover</name>
    <dbReference type="NCBI Taxonomy" id="3900"/>
    <lineage>
        <taxon>Eukaryota</taxon>
        <taxon>Viridiplantae</taxon>
        <taxon>Streptophyta</taxon>
        <taxon>Embryophyta</taxon>
        <taxon>Tracheophyta</taxon>
        <taxon>Spermatophyta</taxon>
        <taxon>Magnoliopsida</taxon>
        <taxon>eudicotyledons</taxon>
        <taxon>Gunneridae</taxon>
        <taxon>Pentapetalae</taxon>
        <taxon>rosids</taxon>
        <taxon>fabids</taxon>
        <taxon>Fabales</taxon>
        <taxon>Fabaceae</taxon>
        <taxon>Papilionoideae</taxon>
        <taxon>50 kb inversion clade</taxon>
        <taxon>NPAAA clade</taxon>
        <taxon>Hologalegina</taxon>
        <taxon>IRL clade</taxon>
        <taxon>Trifolieae</taxon>
        <taxon>Trifolium</taxon>
    </lineage>
</organism>